<accession>A0AAE0Y8D7</accession>
<evidence type="ECO:0000256" key="1">
    <source>
        <dbReference type="ARBA" id="ARBA00010617"/>
    </source>
</evidence>
<sequence>MTHYPLVFNSGHAWLENARLSPSLQLKKSELISQTQFMMTRSRQKKINNSVEMDLESSTFSSTATISADFTSSSSLPPGPSGLPVVGSVMEYKGPQTSLKWTEQYGPIFYVRMGNKSLVYLNTIELVEKYMEGRNGEQFLDRPMGPAAFGEGLLFGSGDKWKSNKRAFMKAMHTKTLLEDMEGAVQTELAIVLEELNRKAAKGRPFKIGHTLLPACANVVSGFLLGGSLPRVCPERESLHKIIRNLEGVDLNSKLTQLTMKYPKMREPLKKLLFKDIVDVHGTSRRLQRLIRQWIRQTRSGIMYDSHASPSNPTRPMGQCPFRFPSASEATNSLESNGTETDRKLSLSMPDRNNTATVAPLDEISEDKDKPSEATEISEVRTPTPDDKPMLPSAGDTEEPAELSDSQELEDKSSDEVDSDDDRLNSPTTSRPLTRHFISTESLLTVPQDEERAEDIMKNSAQLTSLGFSSVAPGEQPFEAVEPSALVDTPDCPKTPITEFQWQFGRPMSINEHHHSILQRILAQPEFAGVTEDNDEELLQSLVDMFFGGVTTVLSGLEFILMYLSKNPTMQMLAQQEVARVVAEEAEQKDSSDKIKITWSMREKMPYLRACVVEGLRLGCVTPSSLPHVASVDAEIEDFIIPKNTFVLAGIYSMHRDPKEYLDANDFRPQRHLDEEGKFSLPRSYRPFGVGARRCVGEALAEMELFIFTAAILREFDLISPPGSKKASAMETHMRIVHRLKDFKCLLKKRV</sequence>
<feature type="compositionally biased region" description="Polar residues" evidence="5">
    <location>
        <begin position="328"/>
        <end position="339"/>
    </location>
</feature>
<evidence type="ECO:0008006" key="8">
    <source>
        <dbReference type="Google" id="ProtNLM"/>
    </source>
</evidence>
<keyword evidence="4" id="KW-0349">Heme</keyword>
<evidence type="ECO:0000256" key="3">
    <source>
        <dbReference type="ARBA" id="ARBA00023004"/>
    </source>
</evidence>
<feature type="compositionally biased region" description="Acidic residues" evidence="5">
    <location>
        <begin position="396"/>
        <end position="408"/>
    </location>
</feature>
<proteinExistence type="inferred from homology"/>
<dbReference type="PANTHER" id="PTHR24300">
    <property type="entry name" value="CYTOCHROME P450 508A4-RELATED"/>
    <property type="match status" value="1"/>
</dbReference>
<dbReference type="SUPFAM" id="SSF48264">
    <property type="entry name" value="Cytochrome P450"/>
    <property type="match status" value="2"/>
</dbReference>
<dbReference type="Proteomes" id="UP001283361">
    <property type="component" value="Unassembled WGS sequence"/>
</dbReference>
<dbReference type="GO" id="GO:0016712">
    <property type="term" value="F:oxidoreductase activity, acting on paired donors, with incorporation or reduction of molecular oxygen, reduced flavin or flavoprotein as one donor, and incorporation of one atom of oxygen"/>
    <property type="evidence" value="ECO:0007669"/>
    <property type="project" value="TreeGrafter"/>
</dbReference>
<dbReference type="Pfam" id="PF00067">
    <property type="entry name" value="p450"/>
    <property type="match status" value="2"/>
</dbReference>
<dbReference type="EMBL" id="JAWDGP010006684">
    <property type="protein sequence ID" value="KAK3736844.1"/>
    <property type="molecule type" value="Genomic_DNA"/>
</dbReference>
<keyword evidence="2 4" id="KW-0479">Metal-binding</keyword>
<feature type="region of interest" description="Disordered" evidence="5">
    <location>
        <begin position="304"/>
        <end position="436"/>
    </location>
</feature>
<evidence type="ECO:0000256" key="5">
    <source>
        <dbReference type="SAM" id="MobiDB-lite"/>
    </source>
</evidence>
<dbReference type="PRINTS" id="PR00385">
    <property type="entry name" value="P450"/>
</dbReference>
<organism evidence="6 7">
    <name type="scientific">Elysia crispata</name>
    <name type="common">lettuce slug</name>
    <dbReference type="NCBI Taxonomy" id="231223"/>
    <lineage>
        <taxon>Eukaryota</taxon>
        <taxon>Metazoa</taxon>
        <taxon>Spiralia</taxon>
        <taxon>Lophotrochozoa</taxon>
        <taxon>Mollusca</taxon>
        <taxon>Gastropoda</taxon>
        <taxon>Heterobranchia</taxon>
        <taxon>Euthyneura</taxon>
        <taxon>Panpulmonata</taxon>
        <taxon>Sacoglossa</taxon>
        <taxon>Placobranchoidea</taxon>
        <taxon>Plakobranchidae</taxon>
        <taxon>Elysia</taxon>
    </lineage>
</organism>
<protein>
    <recommendedName>
        <fullName evidence="8">Cytochrome P450</fullName>
    </recommendedName>
</protein>
<dbReference type="AlphaFoldDB" id="A0AAE0Y8D7"/>
<dbReference type="PROSITE" id="PS00086">
    <property type="entry name" value="CYTOCHROME_P450"/>
    <property type="match status" value="1"/>
</dbReference>
<dbReference type="PANTHER" id="PTHR24300:SF375">
    <property type="entry name" value="CYTOCHROME P450 FAMILY"/>
    <property type="match status" value="1"/>
</dbReference>
<comment type="similarity">
    <text evidence="1">Belongs to the cytochrome P450 family.</text>
</comment>
<keyword evidence="3 4" id="KW-0408">Iron</keyword>
<dbReference type="InterPro" id="IPR001128">
    <property type="entry name" value="Cyt_P450"/>
</dbReference>
<dbReference type="InterPro" id="IPR050182">
    <property type="entry name" value="Cytochrome_P450_fam2"/>
</dbReference>
<feature type="compositionally biased region" description="Polar residues" evidence="5">
    <location>
        <begin position="425"/>
        <end position="436"/>
    </location>
</feature>
<dbReference type="GO" id="GO:0020037">
    <property type="term" value="F:heme binding"/>
    <property type="evidence" value="ECO:0007669"/>
    <property type="project" value="InterPro"/>
</dbReference>
<dbReference type="GO" id="GO:0005506">
    <property type="term" value="F:iron ion binding"/>
    <property type="evidence" value="ECO:0007669"/>
    <property type="project" value="InterPro"/>
</dbReference>
<dbReference type="InterPro" id="IPR002401">
    <property type="entry name" value="Cyt_P450_E_grp-I"/>
</dbReference>
<reference evidence="6" key="1">
    <citation type="journal article" date="2023" name="G3 (Bethesda)">
        <title>A reference genome for the long-term kleptoplast-retaining sea slug Elysia crispata morphotype clarki.</title>
        <authorList>
            <person name="Eastman K.E."/>
            <person name="Pendleton A.L."/>
            <person name="Shaikh M.A."/>
            <person name="Suttiyut T."/>
            <person name="Ogas R."/>
            <person name="Tomko P."/>
            <person name="Gavelis G."/>
            <person name="Widhalm J.R."/>
            <person name="Wisecaver J.H."/>
        </authorList>
    </citation>
    <scope>NUCLEOTIDE SEQUENCE</scope>
    <source>
        <strain evidence="6">ECLA1</strain>
    </source>
</reference>
<evidence type="ECO:0000313" key="7">
    <source>
        <dbReference type="Proteomes" id="UP001283361"/>
    </source>
</evidence>
<feature type="binding site" description="axial binding residue" evidence="4">
    <location>
        <position position="695"/>
    </location>
    <ligand>
        <name>heme</name>
        <dbReference type="ChEBI" id="CHEBI:30413"/>
    </ligand>
    <ligandPart>
        <name>Fe</name>
        <dbReference type="ChEBI" id="CHEBI:18248"/>
    </ligandPart>
</feature>
<evidence type="ECO:0000313" key="6">
    <source>
        <dbReference type="EMBL" id="KAK3736844.1"/>
    </source>
</evidence>
<name>A0AAE0Y8D7_9GAST</name>
<dbReference type="PRINTS" id="PR00463">
    <property type="entry name" value="EP450I"/>
</dbReference>
<keyword evidence="7" id="KW-1185">Reference proteome</keyword>
<dbReference type="InterPro" id="IPR017972">
    <property type="entry name" value="Cyt_P450_CS"/>
</dbReference>
<dbReference type="GO" id="GO:0006082">
    <property type="term" value="P:organic acid metabolic process"/>
    <property type="evidence" value="ECO:0007669"/>
    <property type="project" value="TreeGrafter"/>
</dbReference>
<gene>
    <name evidence="6" type="ORF">RRG08_000594</name>
</gene>
<comment type="caution">
    <text evidence="6">The sequence shown here is derived from an EMBL/GenBank/DDBJ whole genome shotgun (WGS) entry which is preliminary data.</text>
</comment>
<dbReference type="GO" id="GO:0006805">
    <property type="term" value="P:xenobiotic metabolic process"/>
    <property type="evidence" value="ECO:0007669"/>
    <property type="project" value="TreeGrafter"/>
</dbReference>
<evidence type="ECO:0000256" key="2">
    <source>
        <dbReference type="ARBA" id="ARBA00022723"/>
    </source>
</evidence>
<dbReference type="GO" id="GO:0005737">
    <property type="term" value="C:cytoplasm"/>
    <property type="evidence" value="ECO:0007669"/>
    <property type="project" value="TreeGrafter"/>
</dbReference>
<dbReference type="InterPro" id="IPR036396">
    <property type="entry name" value="Cyt_P450_sf"/>
</dbReference>
<dbReference type="Gene3D" id="1.10.630.10">
    <property type="entry name" value="Cytochrome P450"/>
    <property type="match status" value="2"/>
</dbReference>
<evidence type="ECO:0000256" key="4">
    <source>
        <dbReference type="PIRSR" id="PIRSR602401-1"/>
    </source>
</evidence>
<comment type="cofactor">
    <cofactor evidence="4">
        <name>heme</name>
        <dbReference type="ChEBI" id="CHEBI:30413"/>
    </cofactor>
</comment>